<accession>A0A165AA08</accession>
<evidence type="ECO:0000313" key="3">
    <source>
        <dbReference type="EMBL" id="KZF20152.1"/>
    </source>
</evidence>
<dbReference type="AlphaFoldDB" id="A0A165AA08"/>
<keyword evidence="2" id="KW-0732">Signal</keyword>
<feature type="chain" id="PRO_5007855216" evidence="2">
    <location>
        <begin position="22"/>
        <end position="389"/>
    </location>
</feature>
<dbReference type="PANTHER" id="PTHR36182">
    <property type="entry name" value="PROTEIN, PUTATIVE (AFU_ORTHOLOGUE AFUA_6G10930)-RELATED"/>
    <property type="match status" value="1"/>
</dbReference>
<keyword evidence="3" id="KW-0503">Monooxygenase</keyword>
<feature type="region of interest" description="Disordered" evidence="1">
    <location>
        <begin position="299"/>
        <end position="329"/>
    </location>
</feature>
<dbReference type="InParanoid" id="A0A165AA08"/>
<feature type="region of interest" description="Disordered" evidence="1">
    <location>
        <begin position="207"/>
        <end position="262"/>
    </location>
</feature>
<dbReference type="STRING" id="1328760.A0A165AA08"/>
<protein>
    <submittedName>
        <fullName evidence="3">Lytic polysaccharide monooxygenase</fullName>
    </submittedName>
</protein>
<dbReference type="OrthoDB" id="2342176at2759"/>
<gene>
    <name evidence="3" type="ORF">L228DRAFT_23353</name>
</gene>
<dbReference type="GeneID" id="28895776"/>
<feature type="signal peptide" evidence="2">
    <location>
        <begin position="1"/>
        <end position="21"/>
    </location>
</feature>
<reference evidence="3 4" key="1">
    <citation type="journal article" date="2016" name="Fungal Biol.">
        <title>The genome of Xylona heveae provides a window into fungal endophytism.</title>
        <authorList>
            <person name="Gazis R."/>
            <person name="Kuo A."/>
            <person name="Riley R."/>
            <person name="LaButti K."/>
            <person name="Lipzen A."/>
            <person name="Lin J."/>
            <person name="Amirebrahimi M."/>
            <person name="Hesse C.N."/>
            <person name="Spatafora J.W."/>
            <person name="Henrissat B."/>
            <person name="Hainaut M."/>
            <person name="Grigoriev I.V."/>
            <person name="Hibbett D.S."/>
        </authorList>
    </citation>
    <scope>NUCLEOTIDE SEQUENCE [LARGE SCALE GENOMIC DNA]</scope>
    <source>
        <strain evidence="3 4">TC161</strain>
    </source>
</reference>
<dbReference type="GO" id="GO:0004497">
    <property type="term" value="F:monooxygenase activity"/>
    <property type="evidence" value="ECO:0007669"/>
    <property type="project" value="UniProtKB-KW"/>
</dbReference>
<dbReference type="Proteomes" id="UP000076632">
    <property type="component" value="Unassembled WGS sequence"/>
</dbReference>
<evidence type="ECO:0000313" key="4">
    <source>
        <dbReference type="Proteomes" id="UP000076632"/>
    </source>
</evidence>
<dbReference type="PANTHER" id="PTHR36182:SF2">
    <property type="entry name" value="LYTIC POLYSACCHARIDE MONOOXYGENASE"/>
    <property type="match status" value="1"/>
</dbReference>
<keyword evidence="4" id="KW-1185">Reference proteome</keyword>
<feature type="compositionally biased region" description="Low complexity" evidence="1">
    <location>
        <begin position="299"/>
        <end position="312"/>
    </location>
</feature>
<dbReference type="EMBL" id="KV407463">
    <property type="protein sequence ID" value="KZF20152.1"/>
    <property type="molecule type" value="Genomic_DNA"/>
</dbReference>
<dbReference type="OMA" id="TWFNHVG"/>
<organism evidence="3 4">
    <name type="scientific">Xylona heveae (strain CBS 132557 / TC161)</name>
    <dbReference type="NCBI Taxonomy" id="1328760"/>
    <lineage>
        <taxon>Eukaryota</taxon>
        <taxon>Fungi</taxon>
        <taxon>Dikarya</taxon>
        <taxon>Ascomycota</taxon>
        <taxon>Pezizomycotina</taxon>
        <taxon>Xylonomycetes</taxon>
        <taxon>Xylonales</taxon>
        <taxon>Xylonaceae</taxon>
        <taxon>Xylona</taxon>
    </lineage>
</organism>
<keyword evidence="3" id="KW-0560">Oxidoreductase</keyword>
<name>A0A165AA08_XYLHT</name>
<evidence type="ECO:0000256" key="2">
    <source>
        <dbReference type="SAM" id="SignalP"/>
    </source>
</evidence>
<dbReference type="Gene3D" id="2.70.50.70">
    <property type="match status" value="1"/>
</dbReference>
<proteinExistence type="predicted"/>
<feature type="compositionally biased region" description="Polar residues" evidence="1">
    <location>
        <begin position="226"/>
        <end position="237"/>
    </location>
</feature>
<evidence type="ECO:0000256" key="1">
    <source>
        <dbReference type="SAM" id="MobiDB-lite"/>
    </source>
</evidence>
<sequence>MHFSAATVAAAVFGFSAYANAHIIMTSPVPYGKSTLNNSPLSPDGSDFPCKLRQGAFDTEGADNEMRLGDPQKLEFEGMAVHGGGSCQVSIAYTRNPDKDTKFKVIKSFEGGCPARNVDGNIQGNTPTTPLPDKYNFTIPADLQTGEATIAWTWFNKVGNREMYMNCAPVTLTGGNSKRDEPVKRDALDSLPDLFVANVGNGCNTADSTDLVFPNPGNDVEKKPNDQSFAPPQGNCQSGSGSSGNSSSSSSESSSTSAAQSSSASGGVFVTAAAPSSSAASVTVNPVNPVTFSTATRAAATAGTGVPTVTGSSGNGNGTSTGSCSKDQAGQTVCSADGKQIGTCNVDGSVVFGDVADGTVCEKGYQVAARSVRAPRAHVHRRHGHSHNF</sequence>
<feature type="compositionally biased region" description="Low complexity" evidence="1">
    <location>
        <begin position="238"/>
        <end position="262"/>
    </location>
</feature>
<dbReference type="RefSeq" id="XP_018185707.1">
    <property type="nucleotide sequence ID" value="XM_018330639.1"/>
</dbReference>